<feature type="region of interest" description="Disordered" evidence="7">
    <location>
        <begin position="279"/>
        <end position="302"/>
    </location>
</feature>
<dbReference type="PANTHER" id="PTHR35800">
    <property type="entry name" value="PROTEIN JAG"/>
    <property type="match status" value="1"/>
</dbReference>
<evidence type="ECO:0000256" key="4">
    <source>
        <dbReference type="ARBA" id="ARBA00023186"/>
    </source>
</evidence>
<dbReference type="CDD" id="cd02644">
    <property type="entry name" value="R3H_jag"/>
    <property type="match status" value="1"/>
</dbReference>
<dbReference type="GO" id="GO:0005737">
    <property type="term" value="C:cytoplasm"/>
    <property type="evidence" value="ECO:0007669"/>
    <property type="project" value="UniProtKB-SubCell"/>
</dbReference>
<evidence type="ECO:0000313" key="10">
    <source>
        <dbReference type="EMBL" id="CUO52487.1"/>
    </source>
</evidence>
<comment type="domain">
    <text evidence="6">Has an N-terminal Jag-N domain and 2 RNA-binding domains (KH and R3H).</text>
</comment>
<dbReference type="SMART" id="SM01245">
    <property type="entry name" value="Jag_N"/>
    <property type="match status" value="1"/>
</dbReference>
<dbReference type="Proteomes" id="UP000095727">
    <property type="component" value="Unassembled WGS sequence"/>
</dbReference>
<reference evidence="11" key="3">
    <citation type="submission" date="2022-11" db="EMBL/GenBank/DDBJ databases">
        <title>Draft genome sequence of Coprococcus comes strain 31264.</title>
        <authorList>
            <person name="Hisatomi A."/>
            <person name="Ohkuma M."/>
            <person name="Sakamoto M."/>
        </authorList>
    </citation>
    <scope>NUCLEOTIDE SEQUENCE</scope>
    <source>
        <strain evidence="11">JCM 31264</strain>
    </source>
</reference>
<dbReference type="Pfam" id="PF13083">
    <property type="entry name" value="KH_KhpA-B"/>
    <property type="match status" value="1"/>
</dbReference>
<dbReference type="EMBL" id="CYXR01000025">
    <property type="protein sequence ID" value="CUN11516.1"/>
    <property type="molecule type" value="Genomic_DNA"/>
</dbReference>
<feature type="domain" description="R3H" evidence="8">
    <location>
        <begin position="235"/>
        <end position="301"/>
    </location>
</feature>
<dbReference type="AlphaFoldDB" id="A0A174C382"/>
<evidence type="ECO:0000256" key="2">
    <source>
        <dbReference type="ARBA" id="ARBA00022884"/>
    </source>
</evidence>
<reference evidence="12 13" key="1">
    <citation type="submission" date="2015-09" db="EMBL/GenBank/DDBJ databases">
        <authorList>
            <consortium name="Pathogen Informatics"/>
        </authorList>
    </citation>
    <scope>NUCLEOTIDE SEQUENCE [LARGE SCALE GENOMIC DNA]</scope>
    <source>
        <strain evidence="10 12">2789STDY5834866</strain>
        <strain evidence="9 13">2789STDY5834962</strain>
    </source>
</reference>
<dbReference type="Pfam" id="PF14804">
    <property type="entry name" value="Jag_N"/>
    <property type="match status" value="1"/>
</dbReference>
<proteinExistence type="inferred from homology"/>
<evidence type="ECO:0000256" key="3">
    <source>
        <dbReference type="ARBA" id="ARBA00022960"/>
    </source>
</evidence>
<comment type="subcellular location">
    <subcellularLocation>
        <location evidence="6">Cytoplasm</location>
    </subcellularLocation>
</comment>
<evidence type="ECO:0000256" key="6">
    <source>
        <dbReference type="HAMAP-Rule" id="MF_00867"/>
    </source>
</evidence>
<dbReference type="InterPro" id="IPR032782">
    <property type="entry name" value="KhpB_N"/>
</dbReference>
<keyword evidence="3 6" id="KW-0133">Cell shape</keyword>
<dbReference type="PROSITE" id="PS51061">
    <property type="entry name" value="R3H"/>
    <property type="match status" value="1"/>
</dbReference>
<dbReference type="GO" id="GO:0071555">
    <property type="term" value="P:cell wall organization"/>
    <property type="evidence" value="ECO:0007669"/>
    <property type="project" value="UniProtKB-KW"/>
</dbReference>
<reference evidence="11" key="2">
    <citation type="submission" date="2022-09" db="EMBL/GenBank/DDBJ databases">
        <title>Draft genome sequence of Coprococcus comes strain 31264.</title>
        <authorList>
            <person name="Atsushi H."/>
            <person name="Moriya O."/>
            <person name="Mitsuo S."/>
        </authorList>
    </citation>
    <scope>NUCLEOTIDE SEQUENCE</scope>
    <source>
        <strain evidence="11">JCM 31264</strain>
    </source>
</reference>
<gene>
    <name evidence="6" type="primary">khpB</name>
    <name evidence="6" type="synonym">eloR</name>
    <name evidence="11" type="ORF">comes_22250</name>
    <name evidence="10" type="ORF">ERS852481_02264</name>
    <name evidence="9" type="ORF">ERS852574_02787</name>
</gene>
<dbReference type="PaxDb" id="410072-ERS852525_02117"/>
<evidence type="ECO:0000259" key="8">
    <source>
        <dbReference type="PROSITE" id="PS51061"/>
    </source>
</evidence>
<organism evidence="11 14">
    <name type="scientific">Coprococcus comes</name>
    <dbReference type="NCBI Taxonomy" id="410072"/>
    <lineage>
        <taxon>Bacteria</taxon>
        <taxon>Bacillati</taxon>
        <taxon>Bacillota</taxon>
        <taxon>Clostridia</taxon>
        <taxon>Lachnospirales</taxon>
        <taxon>Lachnospiraceae</taxon>
        <taxon>Coprococcus</taxon>
    </lineage>
</organism>
<dbReference type="InterPro" id="IPR039247">
    <property type="entry name" value="KhpB"/>
</dbReference>
<dbReference type="Proteomes" id="UP000095362">
    <property type="component" value="Unassembled WGS sequence"/>
</dbReference>
<accession>A0A174C382</accession>
<evidence type="ECO:0000256" key="1">
    <source>
        <dbReference type="ARBA" id="ARBA00022490"/>
    </source>
</evidence>
<dbReference type="RefSeq" id="WP_022220246.1">
    <property type="nucleotide sequence ID" value="NZ_BSCI01000013.1"/>
</dbReference>
<dbReference type="EMBL" id="CYZK01000016">
    <property type="protein sequence ID" value="CUO52487.1"/>
    <property type="molecule type" value="Genomic_DNA"/>
</dbReference>
<feature type="compositionally biased region" description="Basic and acidic residues" evidence="7">
    <location>
        <begin position="279"/>
        <end position="293"/>
    </location>
</feature>
<dbReference type="GeneID" id="92826459"/>
<dbReference type="InterPro" id="IPR038008">
    <property type="entry name" value="Jag_KH"/>
</dbReference>
<keyword evidence="1 6" id="KW-0963">Cytoplasm</keyword>
<evidence type="ECO:0000256" key="7">
    <source>
        <dbReference type="SAM" id="MobiDB-lite"/>
    </source>
</evidence>
<dbReference type="OrthoDB" id="9794483at2"/>
<dbReference type="SMART" id="SM00393">
    <property type="entry name" value="R3H"/>
    <property type="match status" value="1"/>
</dbReference>
<dbReference type="Gene3D" id="3.30.30.80">
    <property type="entry name" value="probable RNA-binding protein from clostridium symbiosum atcc 14940"/>
    <property type="match status" value="1"/>
</dbReference>
<dbReference type="STRING" id="410072.ERS852525_02117"/>
<keyword evidence="5 6" id="KW-0961">Cell wall biogenesis/degradation</keyword>
<dbReference type="EMBL" id="BSCI01000013">
    <property type="protein sequence ID" value="GLG87679.1"/>
    <property type="molecule type" value="Genomic_DNA"/>
</dbReference>
<keyword evidence="4 6" id="KW-0143">Chaperone</keyword>
<evidence type="ECO:0000256" key="5">
    <source>
        <dbReference type="ARBA" id="ARBA00023316"/>
    </source>
</evidence>
<dbReference type="GO" id="GO:0008360">
    <property type="term" value="P:regulation of cell shape"/>
    <property type="evidence" value="ECO:0007669"/>
    <property type="project" value="UniProtKB-KW"/>
</dbReference>
<dbReference type="PANTHER" id="PTHR35800:SF1">
    <property type="entry name" value="RNA-BINDING PROTEIN KHPB"/>
    <property type="match status" value="1"/>
</dbReference>
<dbReference type="InterPro" id="IPR034079">
    <property type="entry name" value="R3H_KhpB"/>
</dbReference>
<evidence type="ECO:0000313" key="9">
    <source>
        <dbReference type="EMBL" id="CUN11516.1"/>
    </source>
</evidence>
<dbReference type="InterPro" id="IPR036867">
    <property type="entry name" value="R3H_dom_sf"/>
</dbReference>
<dbReference type="NCBIfam" id="NF041568">
    <property type="entry name" value="Jag_EloR"/>
    <property type="match status" value="1"/>
</dbReference>
<comment type="caution">
    <text evidence="6">Lacks conserved residue(s) required for the propagation of feature annotation.</text>
</comment>
<dbReference type="GO" id="GO:0009252">
    <property type="term" value="P:peptidoglycan biosynthetic process"/>
    <property type="evidence" value="ECO:0007669"/>
    <property type="project" value="UniProtKB-UniRule"/>
</dbReference>
<dbReference type="InterPro" id="IPR015946">
    <property type="entry name" value="KH_dom-like_a/b"/>
</dbReference>
<evidence type="ECO:0000313" key="14">
    <source>
        <dbReference type="Proteomes" id="UP001145109"/>
    </source>
</evidence>
<evidence type="ECO:0000313" key="12">
    <source>
        <dbReference type="Proteomes" id="UP000095362"/>
    </source>
</evidence>
<comment type="function">
    <text evidence="6">A probable RNA chaperone. Forms a complex with KhpA which binds to cellular RNA and controls its expression. Plays a role in peptidoglycan (PG) homeostasis and cell length regulation.</text>
</comment>
<dbReference type="CDD" id="cd02414">
    <property type="entry name" value="KH-II_Jag"/>
    <property type="match status" value="1"/>
</dbReference>
<dbReference type="SUPFAM" id="SSF82708">
    <property type="entry name" value="R3H domain"/>
    <property type="match status" value="1"/>
</dbReference>
<comment type="subunit">
    <text evidence="6">Forms a complex with KhpA.</text>
</comment>
<sequence length="302" mass="34541">MNEITVSAKTLDDAITEASIQLGVASDQMEYDVIEKGSAGFLGIGSRQAVIRARIKKTVTEEIKAEEIKPEEIKKEFKKDFRKDRKEFVGHKERKEYKEHKEYKKDSKKDFKKEPKKEFVKENKTETASAVTAAAPVYEEKKELHVAVVTEATQKICEKFLQEVLQAMGMGEVTIVSSIDEEGALAIEMSGDNMGILIGKRGQTLDSLQYLTNRVANKSQDGYVRVKLDTEDYRKRRKQTLENLAKNIAYKVKRSRKPISLEPMNPYERRIIHSALQADDRVSTHSEGEEPYRRVVVTPNRR</sequence>
<dbReference type="GO" id="GO:0003723">
    <property type="term" value="F:RNA binding"/>
    <property type="evidence" value="ECO:0007669"/>
    <property type="project" value="UniProtKB-UniRule"/>
</dbReference>
<comment type="similarity">
    <text evidence="6">Belongs to the KhpB RNA-binding protein family.</text>
</comment>
<evidence type="ECO:0000313" key="13">
    <source>
        <dbReference type="Proteomes" id="UP000095727"/>
    </source>
</evidence>
<dbReference type="Gene3D" id="3.30.300.20">
    <property type="match status" value="1"/>
</dbReference>
<evidence type="ECO:0000313" key="11">
    <source>
        <dbReference type="EMBL" id="GLG87679.1"/>
    </source>
</evidence>
<keyword evidence="2 6" id="KW-0694">RNA-binding</keyword>
<dbReference type="Gene3D" id="3.30.1370.50">
    <property type="entry name" value="R3H-like domain"/>
    <property type="match status" value="1"/>
</dbReference>
<dbReference type="HAMAP" id="MF_00867">
    <property type="entry name" value="KhpB"/>
    <property type="match status" value="1"/>
</dbReference>
<dbReference type="InterPro" id="IPR038247">
    <property type="entry name" value="Jag_N_dom_sf"/>
</dbReference>
<name>A0A174C382_9FIRM</name>
<dbReference type="Pfam" id="PF01424">
    <property type="entry name" value="R3H"/>
    <property type="match status" value="1"/>
</dbReference>
<protein>
    <recommendedName>
        <fullName evidence="6">RNA-binding protein KhpB</fullName>
    </recommendedName>
    <alternativeName>
        <fullName evidence="6">RNA-binding protein EloR</fullName>
    </alternativeName>
</protein>
<dbReference type="Proteomes" id="UP001145109">
    <property type="component" value="Unassembled WGS sequence"/>
</dbReference>
<dbReference type="InterPro" id="IPR001374">
    <property type="entry name" value="R3H_dom"/>
</dbReference>